<dbReference type="Proteomes" id="UP001488838">
    <property type="component" value="Unassembled WGS sequence"/>
</dbReference>
<evidence type="ECO:0000313" key="7">
    <source>
        <dbReference type="Proteomes" id="UP001488838"/>
    </source>
</evidence>
<evidence type="ECO:0000256" key="1">
    <source>
        <dbReference type="ARBA" id="ARBA00022553"/>
    </source>
</evidence>
<evidence type="ECO:0000313" key="6">
    <source>
        <dbReference type="EMBL" id="KAK7835272.1"/>
    </source>
</evidence>
<dbReference type="PANTHER" id="PTHR23239:SF349">
    <property type="entry name" value="KERATIN, TYPE I CYTOSKELETAL 18"/>
    <property type="match status" value="1"/>
</dbReference>
<evidence type="ECO:0000256" key="4">
    <source>
        <dbReference type="ARBA" id="ARBA00023054"/>
    </source>
</evidence>
<keyword evidence="4" id="KW-0175">Coiled coil</keyword>
<keyword evidence="7" id="KW-1185">Reference proteome</keyword>
<accession>A0AAW0K8M9</accession>
<dbReference type="PANTHER" id="PTHR23239">
    <property type="entry name" value="INTERMEDIATE FILAMENT"/>
    <property type="match status" value="1"/>
</dbReference>
<dbReference type="GO" id="GO:0005198">
    <property type="term" value="F:structural molecule activity"/>
    <property type="evidence" value="ECO:0007669"/>
    <property type="project" value="InterPro"/>
</dbReference>
<protein>
    <recommendedName>
        <fullName evidence="5">IF rod domain-containing protein</fullName>
    </recommendedName>
</protein>
<dbReference type="PROSITE" id="PS51842">
    <property type="entry name" value="IF_ROD_2"/>
    <property type="match status" value="1"/>
</dbReference>
<keyword evidence="2" id="KW-0416">Keratin</keyword>
<dbReference type="InterPro" id="IPR002957">
    <property type="entry name" value="Keratin_I"/>
</dbReference>
<sequence>MEALEVELLFMKKNHEEEVKVLEAQIASSGLTMEVDAPKSQDLSKIMADIWAQFEELAQKNCEELDKYWSQQIEESTPVVTTQSVEIRDAETRPEVKLESEIATYNCLLEDGEDFSLSDALDSSNSMQTVQRTTTRKVVDGKVVSETNDTRVLRH</sequence>
<proteinExistence type="predicted"/>
<dbReference type="InterPro" id="IPR039008">
    <property type="entry name" value="IF_rod_dom"/>
</dbReference>
<evidence type="ECO:0000259" key="5">
    <source>
        <dbReference type="PROSITE" id="PS51842"/>
    </source>
</evidence>
<keyword evidence="1" id="KW-0597">Phosphoprotein</keyword>
<evidence type="ECO:0000256" key="3">
    <source>
        <dbReference type="ARBA" id="ARBA00022754"/>
    </source>
</evidence>
<dbReference type="Pfam" id="PF00038">
    <property type="entry name" value="Filament"/>
    <property type="match status" value="1"/>
</dbReference>
<dbReference type="AlphaFoldDB" id="A0AAW0K8M9"/>
<feature type="domain" description="IF rod" evidence="5">
    <location>
        <begin position="1"/>
        <end position="75"/>
    </location>
</feature>
<name>A0AAW0K8M9_MYOGA</name>
<gene>
    <name evidence="6" type="ORF">U0070_017808</name>
</gene>
<reference evidence="6 7" key="1">
    <citation type="journal article" date="2023" name="bioRxiv">
        <title>Conserved and derived expression patterns and positive selection on dental genes reveal complex evolutionary context of ever-growing rodent molars.</title>
        <authorList>
            <person name="Calamari Z.T."/>
            <person name="Song A."/>
            <person name="Cohen E."/>
            <person name="Akter M."/>
            <person name="Roy R.D."/>
            <person name="Hallikas O."/>
            <person name="Christensen M.M."/>
            <person name="Li P."/>
            <person name="Marangoni P."/>
            <person name="Jernvall J."/>
            <person name="Klein O.D."/>
        </authorList>
    </citation>
    <scope>NUCLEOTIDE SEQUENCE [LARGE SCALE GENOMIC DNA]</scope>
    <source>
        <strain evidence="6">V071</strain>
    </source>
</reference>
<evidence type="ECO:0000256" key="2">
    <source>
        <dbReference type="ARBA" id="ARBA00022744"/>
    </source>
</evidence>
<organism evidence="6 7">
    <name type="scientific">Myodes glareolus</name>
    <name type="common">Bank vole</name>
    <name type="synonym">Clethrionomys glareolus</name>
    <dbReference type="NCBI Taxonomy" id="447135"/>
    <lineage>
        <taxon>Eukaryota</taxon>
        <taxon>Metazoa</taxon>
        <taxon>Chordata</taxon>
        <taxon>Craniata</taxon>
        <taxon>Vertebrata</taxon>
        <taxon>Euteleostomi</taxon>
        <taxon>Mammalia</taxon>
        <taxon>Eutheria</taxon>
        <taxon>Euarchontoglires</taxon>
        <taxon>Glires</taxon>
        <taxon>Rodentia</taxon>
        <taxon>Myomorpha</taxon>
        <taxon>Muroidea</taxon>
        <taxon>Cricetidae</taxon>
        <taxon>Arvicolinae</taxon>
        <taxon>Myodes</taxon>
    </lineage>
</organism>
<dbReference type="Gene3D" id="1.20.5.500">
    <property type="entry name" value="Single helix bin"/>
    <property type="match status" value="1"/>
</dbReference>
<dbReference type="GO" id="GO:0045095">
    <property type="term" value="C:keratin filament"/>
    <property type="evidence" value="ECO:0007669"/>
    <property type="project" value="TreeGrafter"/>
</dbReference>
<comment type="caution">
    <text evidence="6">The sequence shown here is derived from an EMBL/GenBank/DDBJ whole genome shotgun (WGS) entry which is preliminary data.</text>
</comment>
<dbReference type="EMBL" id="JBBHLL010000002">
    <property type="protein sequence ID" value="KAK7835272.1"/>
    <property type="molecule type" value="Genomic_DNA"/>
</dbReference>
<keyword evidence="3" id="KW-0403">Intermediate filament</keyword>
<dbReference type="GO" id="GO:0045104">
    <property type="term" value="P:intermediate filament cytoskeleton organization"/>
    <property type="evidence" value="ECO:0007669"/>
    <property type="project" value="TreeGrafter"/>
</dbReference>